<dbReference type="RefSeq" id="WP_307389963.1">
    <property type="nucleotide sequence ID" value="NZ_BAAADK010000021.1"/>
</dbReference>
<proteinExistence type="inferred from homology"/>
<keyword evidence="4 7" id="KW-0378">Hydrolase</keyword>
<dbReference type="PANTHER" id="PTHR19288">
    <property type="entry name" value="4-NITROPHENYLPHOSPHATASE-RELATED"/>
    <property type="match status" value="1"/>
</dbReference>
<dbReference type="NCBIfam" id="TIGR01457">
    <property type="entry name" value="HAD-SF-IIA-hyp2"/>
    <property type="match status" value="1"/>
</dbReference>
<dbReference type="InterPro" id="IPR006357">
    <property type="entry name" value="HAD-SF_hydro_IIA"/>
</dbReference>
<dbReference type="Pfam" id="PF13344">
    <property type="entry name" value="Hydrolase_6"/>
    <property type="match status" value="1"/>
</dbReference>
<name>A0ABT9VTU8_9BACI</name>
<dbReference type="Gene3D" id="3.40.50.1000">
    <property type="entry name" value="HAD superfamily/HAD-like"/>
    <property type="match status" value="2"/>
</dbReference>
<dbReference type="CDD" id="cd07530">
    <property type="entry name" value="HAD_Pase_UmpH-like"/>
    <property type="match status" value="1"/>
</dbReference>
<dbReference type="PANTHER" id="PTHR19288:SF46">
    <property type="entry name" value="HALOACID DEHALOGENASE-LIKE HYDROLASE DOMAIN-CONTAINING PROTEIN 2"/>
    <property type="match status" value="1"/>
</dbReference>
<dbReference type="NCBIfam" id="TIGR01460">
    <property type="entry name" value="HAD-SF-IIA"/>
    <property type="match status" value="1"/>
</dbReference>
<dbReference type="Pfam" id="PF13242">
    <property type="entry name" value="Hydrolase_like"/>
    <property type="match status" value="1"/>
</dbReference>
<dbReference type="InterPro" id="IPR006354">
    <property type="entry name" value="HAD-SF_hydro_IIA_hyp1"/>
</dbReference>
<protein>
    <recommendedName>
        <fullName evidence="6">Acid sugar phosphatase</fullName>
        <ecNumber evidence="6">3.1.3.-</ecNumber>
    </recommendedName>
</protein>
<dbReference type="GO" id="GO:0016787">
    <property type="term" value="F:hydrolase activity"/>
    <property type="evidence" value="ECO:0007669"/>
    <property type="project" value="UniProtKB-KW"/>
</dbReference>
<accession>A0ABT9VTU8</accession>
<evidence type="ECO:0000256" key="3">
    <source>
        <dbReference type="ARBA" id="ARBA00022723"/>
    </source>
</evidence>
<dbReference type="InterPro" id="IPR023214">
    <property type="entry name" value="HAD_sf"/>
</dbReference>
<dbReference type="PIRSF" id="PIRSF000915">
    <property type="entry name" value="PGP-type_phosphatase"/>
    <property type="match status" value="1"/>
</dbReference>
<dbReference type="Proteomes" id="UP001235840">
    <property type="component" value="Unassembled WGS sequence"/>
</dbReference>
<reference evidence="7 8" key="1">
    <citation type="submission" date="2023-07" db="EMBL/GenBank/DDBJ databases">
        <title>Genomic Encyclopedia of Type Strains, Phase IV (KMG-IV): sequencing the most valuable type-strain genomes for metagenomic binning, comparative biology and taxonomic classification.</title>
        <authorList>
            <person name="Goeker M."/>
        </authorList>
    </citation>
    <scope>NUCLEOTIDE SEQUENCE [LARGE SCALE GENOMIC DNA]</scope>
    <source>
        <strain evidence="7 8">DSM 12751</strain>
    </source>
</reference>
<dbReference type="InterPro" id="IPR036412">
    <property type="entry name" value="HAD-like_sf"/>
</dbReference>
<evidence type="ECO:0000313" key="8">
    <source>
        <dbReference type="Proteomes" id="UP001235840"/>
    </source>
</evidence>
<dbReference type="SFLD" id="SFLDS00003">
    <property type="entry name" value="Haloacid_Dehalogenase"/>
    <property type="match status" value="1"/>
</dbReference>
<comment type="cofactor">
    <cofactor evidence="1 6">
        <name>Mg(2+)</name>
        <dbReference type="ChEBI" id="CHEBI:18420"/>
    </cofactor>
</comment>
<organism evidence="7 8">
    <name type="scientific">Caldalkalibacillus horti</name>
    <dbReference type="NCBI Taxonomy" id="77523"/>
    <lineage>
        <taxon>Bacteria</taxon>
        <taxon>Bacillati</taxon>
        <taxon>Bacillota</taxon>
        <taxon>Bacilli</taxon>
        <taxon>Bacillales</taxon>
        <taxon>Bacillaceae</taxon>
        <taxon>Caldalkalibacillus</taxon>
    </lineage>
</organism>
<comment type="function">
    <text evidence="6">Catalyzes the dephosphorylation of 2-6 carbon acid sugars in vitro.</text>
</comment>
<dbReference type="EMBL" id="JAUSTY010000001">
    <property type="protein sequence ID" value="MDQ0164410.1"/>
    <property type="molecule type" value="Genomic_DNA"/>
</dbReference>
<dbReference type="EC" id="3.1.3.-" evidence="6"/>
<evidence type="ECO:0000256" key="6">
    <source>
        <dbReference type="PIRNR" id="PIRNR000915"/>
    </source>
</evidence>
<dbReference type="SUPFAM" id="SSF56784">
    <property type="entry name" value="HAD-like"/>
    <property type="match status" value="1"/>
</dbReference>
<gene>
    <name evidence="7" type="ORF">J2S11_000309</name>
</gene>
<comment type="caution">
    <text evidence="7">The sequence shown here is derived from an EMBL/GenBank/DDBJ whole genome shotgun (WGS) entry which is preliminary data.</text>
</comment>
<keyword evidence="5 6" id="KW-0460">Magnesium</keyword>
<keyword evidence="8" id="KW-1185">Reference proteome</keyword>
<sequence length="265" mass="29552">MQKYKLYIIDLDGTMYRGTEAIEEAPYFINQIKELKQDYVFLTNNSTKTSEGVLEHLNLFGIQAEDHQIYSTSKATAQYISSQKKNANVYMIGEKGLKQALLAEGHQVFGAERGVEASAIDFVVTGLDRQITYEKLAGAVLHVRQGVPFISTNADKALPTERGLLPGNGSLTAVVQTATGVEPKYIGKPEPLMIEMILRERNLQKKEALMIGDNYETDILAGIRANINTAIVYTGFSKPEHVKEEPHKPTYEWNTLADAHKDIFV</sequence>
<evidence type="ECO:0000313" key="7">
    <source>
        <dbReference type="EMBL" id="MDQ0164410.1"/>
    </source>
</evidence>
<evidence type="ECO:0000256" key="5">
    <source>
        <dbReference type="ARBA" id="ARBA00022842"/>
    </source>
</evidence>
<comment type="similarity">
    <text evidence="2 6">Belongs to the HAD-like hydrolase superfamily. NagD family.</text>
</comment>
<evidence type="ECO:0000256" key="2">
    <source>
        <dbReference type="ARBA" id="ARBA00006696"/>
    </source>
</evidence>
<dbReference type="SFLD" id="SFLDG01139">
    <property type="entry name" value="C2.A:_Pyridoxal_Phosphate_Phos"/>
    <property type="match status" value="1"/>
</dbReference>
<keyword evidence="3 6" id="KW-0479">Metal-binding</keyword>
<evidence type="ECO:0000256" key="4">
    <source>
        <dbReference type="ARBA" id="ARBA00022801"/>
    </source>
</evidence>
<evidence type="ECO:0000256" key="1">
    <source>
        <dbReference type="ARBA" id="ARBA00001946"/>
    </source>
</evidence>